<evidence type="ECO:0000313" key="1">
    <source>
        <dbReference type="EMBL" id="MDT0446802.1"/>
    </source>
</evidence>
<proteinExistence type="predicted"/>
<protein>
    <submittedName>
        <fullName evidence="1">Uncharacterized protein</fullName>
    </submittedName>
</protein>
<organism evidence="1 2">
    <name type="scientific">Streptomyces johnsoniae</name>
    <dbReference type="NCBI Taxonomy" id="3075532"/>
    <lineage>
        <taxon>Bacteria</taxon>
        <taxon>Bacillati</taxon>
        <taxon>Actinomycetota</taxon>
        <taxon>Actinomycetes</taxon>
        <taxon>Kitasatosporales</taxon>
        <taxon>Streptomycetaceae</taxon>
        <taxon>Streptomyces</taxon>
    </lineage>
</organism>
<reference evidence="2" key="1">
    <citation type="submission" date="2023-07" db="EMBL/GenBank/DDBJ databases">
        <title>30 novel species of actinomycetes from the DSMZ collection.</title>
        <authorList>
            <person name="Nouioui I."/>
        </authorList>
    </citation>
    <scope>NUCLEOTIDE SEQUENCE [LARGE SCALE GENOMIC DNA]</scope>
    <source>
        <strain evidence="2">DSM 41886</strain>
    </source>
</reference>
<name>A0ABU2SCV0_9ACTN</name>
<gene>
    <name evidence="1" type="ORF">RM779_30025</name>
</gene>
<accession>A0ABU2SCV0</accession>
<sequence>MARFALRRAEHGAQECVVKVARVPRCGLVQTPRPAVLIARVGPGDGGEVVLTLRLRGE</sequence>
<dbReference type="RefSeq" id="WP_311620942.1">
    <property type="nucleotide sequence ID" value="NZ_JAVREV010000022.1"/>
</dbReference>
<dbReference type="EMBL" id="JAVREV010000022">
    <property type="protein sequence ID" value="MDT0446802.1"/>
    <property type="molecule type" value="Genomic_DNA"/>
</dbReference>
<comment type="caution">
    <text evidence="1">The sequence shown here is derived from an EMBL/GenBank/DDBJ whole genome shotgun (WGS) entry which is preliminary data.</text>
</comment>
<dbReference type="Proteomes" id="UP001183615">
    <property type="component" value="Unassembled WGS sequence"/>
</dbReference>
<keyword evidence="2" id="KW-1185">Reference proteome</keyword>
<evidence type="ECO:0000313" key="2">
    <source>
        <dbReference type="Proteomes" id="UP001183615"/>
    </source>
</evidence>